<keyword evidence="1" id="KW-0862">Zinc</keyword>
<feature type="compositionally biased region" description="Polar residues" evidence="2">
    <location>
        <begin position="1"/>
        <end position="24"/>
    </location>
</feature>
<sequence>MAMNSSKSNNFSTLFPRSGSNPTVPKNEALAVKGTSQLGLSQKVKNLTKTSLTTNRRPLMFHDRVNAAEKEKGKGVMRAQFSGLSPTSLSDGGDTESILRASQIVRAKLEHAVCNAVADTHTEENKKAMEMLQAKILSATAFASKSDAVVGGSTSSTQLAIIATPQRGSFLNHFAYPIPTIGGDNSRNSHFSLSQPDTEVDESITLCASPLSVCFPHESSYGRQKMRNSNVGEAAAENVFGNEDESEYDGRMHSNPYKKNGPYTCPKCGCMFETSQRFAAHVSSRHYRYETKSEKKKRMMAKIRRRNVRLEWENGALTIVADDAPRSSNSAFGFAGTNTNLAPPHAAPVKLKNEGETGVGLQLAPPPGWGRPEAGGLKVKLEPLDN</sequence>
<feature type="domain" description="C2H2-type" evidence="3">
    <location>
        <begin position="263"/>
        <end position="291"/>
    </location>
</feature>
<reference evidence="4" key="1">
    <citation type="submission" date="2023-10" db="EMBL/GenBank/DDBJ databases">
        <authorList>
            <person name="Domelevo Entfellner J.-B."/>
        </authorList>
    </citation>
    <scope>NUCLEOTIDE SEQUENCE</scope>
</reference>
<dbReference type="PROSITE" id="PS50157">
    <property type="entry name" value="ZINC_FINGER_C2H2_2"/>
    <property type="match status" value="1"/>
</dbReference>
<dbReference type="GO" id="GO:0008270">
    <property type="term" value="F:zinc ion binding"/>
    <property type="evidence" value="ECO:0007669"/>
    <property type="project" value="UniProtKB-KW"/>
</dbReference>
<evidence type="ECO:0000313" key="4">
    <source>
        <dbReference type="EMBL" id="CAJ1977781.1"/>
    </source>
</evidence>
<gene>
    <name evidence="4" type="ORF">AYBTSS11_LOCUS29951</name>
</gene>
<dbReference type="PROSITE" id="PS00028">
    <property type="entry name" value="ZINC_FINGER_C2H2_1"/>
    <property type="match status" value="1"/>
</dbReference>
<accession>A0AA86W4C4</accession>
<dbReference type="Proteomes" id="UP001189624">
    <property type="component" value="Chromosome 10"/>
</dbReference>
<evidence type="ECO:0000313" key="5">
    <source>
        <dbReference type="Proteomes" id="UP001189624"/>
    </source>
</evidence>
<evidence type="ECO:0000256" key="2">
    <source>
        <dbReference type="SAM" id="MobiDB-lite"/>
    </source>
</evidence>
<feature type="region of interest" description="Disordered" evidence="2">
    <location>
        <begin position="357"/>
        <end position="386"/>
    </location>
</feature>
<evidence type="ECO:0000259" key="3">
    <source>
        <dbReference type="PROSITE" id="PS50157"/>
    </source>
</evidence>
<dbReference type="Gramene" id="rna-AYBTSS11_LOCUS29951">
    <property type="protein sequence ID" value="CAJ1977781.1"/>
    <property type="gene ID" value="gene-AYBTSS11_LOCUS29951"/>
</dbReference>
<evidence type="ECO:0000256" key="1">
    <source>
        <dbReference type="PROSITE-ProRule" id="PRU00042"/>
    </source>
</evidence>
<dbReference type="InterPro" id="IPR013087">
    <property type="entry name" value="Znf_C2H2_type"/>
</dbReference>
<dbReference type="AlphaFoldDB" id="A0AA86W4C4"/>
<protein>
    <recommendedName>
        <fullName evidence="3">C2H2-type domain-containing protein</fullName>
    </recommendedName>
</protein>
<keyword evidence="5" id="KW-1185">Reference proteome</keyword>
<dbReference type="EMBL" id="OY731407">
    <property type="protein sequence ID" value="CAJ1977781.1"/>
    <property type="molecule type" value="Genomic_DNA"/>
</dbReference>
<name>A0AA86W4C4_9FABA</name>
<proteinExistence type="predicted"/>
<keyword evidence="1" id="KW-0863">Zinc-finger</keyword>
<feature type="region of interest" description="Disordered" evidence="2">
    <location>
        <begin position="1"/>
        <end position="26"/>
    </location>
</feature>
<organism evidence="4 5">
    <name type="scientific">Sphenostylis stenocarpa</name>
    <dbReference type="NCBI Taxonomy" id="92480"/>
    <lineage>
        <taxon>Eukaryota</taxon>
        <taxon>Viridiplantae</taxon>
        <taxon>Streptophyta</taxon>
        <taxon>Embryophyta</taxon>
        <taxon>Tracheophyta</taxon>
        <taxon>Spermatophyta</taxon>
        <taxon>Magnoliopsida</taxon>
        <taxon>eudicotyledons</taxon>
        <taxon>Gunneridae</taxon>
        <taxon>Pentapetalae</taxon>
        <taxon>rosids</taxon>
        <taxon>fabids</taxon>
        <taxon>Fabales</taxon>
        <taxon>Fabaceae</taxon>
        <taxon>Papilionoideae</taxon>
        <taxon>50 kb inversion clade</taxon>
        <taxon>NPAAA clade</taxon>
        <taxon>indigoferoid/millettioid clade</taxon>
        <taxon>Phaseoleae</taxon>
        <taxon>Sphenostylis</taxon>
    </lineage>
</organism>
<keyword evidence="1" id="KW-0479">Metal-binding</keyword>